<evidence type="ECO:0000313" key="2">
    <source>
        <dbReference type="Proteomes" id="UP000504637"/>
    </source>
</evidence>
<reference evidence="3" key="1">
    <citation type="submission" date="2020-01" db="EMBL/GenBank/DDBJ databases">
        <authorList>
            <consortium name="DOE Joint Genome Institute"/>
            <person name="Haridas S."/>
            <person name="Albert R."/>
            <person name="Binder M."/>
            <person name="Bloem J."/>
            <person name="Labutti K."/>
            <person name="Salamov A."/>
            <person name="Andreopoulos B."/>
            <person name="Baker S.E."/>
            <person name="Barry K."/>
            <person name="Bills G."/>
            <person name="Bluhm B.H."/>
            <person name="Cannon C."/>
            <person name="Castanera R."/>
            <person name="Culley D.E."/>
            <person name="Daum C."/>
            <person name="Ezra D."/>
            <person name="Gonzalez J.B."/>
            <person name="Henrissat B."/>
            <person name="Kuo A."/>
            <person name="Liang C."/>
            <person name="Lipzen A."/>
            <person name="Lutzoni F."/>
            <person name="Magnuson J."/>
            <person name="Mondo S."/>
            <person name="Nolan M."/>
            <person name="Ohm R."/>
            <person name="Pangilinan J."/>
            <person name="Park H.-J."/>
            <person name="Ramirez L."/>
            <person name="Alfaro M."/>
            <person name="Sun H."/>
            <person name="Tritt A."/>
            <person name="Yoshinaga Y."/>
            <person name="Zwiers L.-H."/>
            <person name="Turgeon B.G."/>
            <person name="Goodwin S.B."/>
            <person name="Spatafora J.W."/>
            <person name="Crous P.W."/>
            <person name="Grigoriev I.V."/>
        </authorList>
    </citation>
    <scope>NUCLEOTIDE SEQUENCE</scope>
    <source>
        <strain evidence="3">CBS 342.82</strain>
    </source>
</reference>
<feature type="region of interest" description="Disordered" evidence="1">
    <location>
        <begin position="466"/>
        <end position="502"/>
    </location>
</feature>
<reference evidence="3" key="3">
    <citation type="submission" date="2025-08" db="UniProtKB">
        <authorList>
            <consortium name="RefSeq"/>
        </authorList>
    </citation>
    <scope>IDENTIFICATION</scope>
    <source>
        <strain evidence="3">CBS 342.82</strain>
    </source>
</reference>
<proteinExistence type="predicted"/>
<protein>
    <submittedName>
        <fullName evidence="3">Uncharacterized protein</fullName>
    </submittedName>
</protein>
<feature type="region of interest" description="Disordered" evidence="1">
    <location>
        <begin position="399"/>
        <end position="424"/>
    </location>
</feature>
<dbReference type="RefSeq" id="XP_033461745.1">
    <property type="nucleotide sequence ID" value="XM_033604581.1"/>
</dbReference>
<feature type="compositionally biased region" description="Basic and acidic residues" evidence="1">
    <location>
        <begin position="335"/>
        <end position="355"/>
    </location>
</feature>
<evidence type="ECO:0000256" key="1">
    <source>
        <dbReference type="SAM" id="MobiDB-lite"/>
    </source>
</evidence>
<feature type="region of interest" description="Disordered" evidence="1">
    <location>
        <begin position="165"/>
        <end position="210"/>
    </location>
</feature>
<feature type="compositionally biased region" description="Low complexity" evidence="1">
    <location>
        <begin position="165"/>
        <end position="174"/>
    </location>
</feature>
<feature type="compositionally biased region" description="Low complexity" evidence="1">
    <location>
        <begin position="359"/>
        <end position="370"/>
    </location>
</feature>
<feature type="region of interest" description="Disordered" evidence="1">
    <location>
        <begin position="38"/>
        <end position="70"/>
    </location>
</feature>
<reference evidence="3" key="2">
    <citation type="submission" date="2020-04" db="EMBL/GenBank/DDBJ databases">
        <authorList>
            <consortium name="NCBI Genome Project"/>
        </authorList>
    </citation>
    <scope>NUCLEOTIDE SEQUENCE</scope>
    <source>
        <strain evidence="3">CBS 342.82</strain>
    </source>
</reference>
<organism evidence="3">
    <name type="scientific">Dissoconium aciculare CBS 342.82</name>
    <dbReference type="NCBI Taxonomy" id="1314786"/>
    <lineage>
        <taxon>Eukaryota</taxon>
        <taxon>Fungi</taxon>
        <taxon>Dikarya</taxon>
        <taxon>Ascomycota</taxon>
        <taxon>Pezizomycotina</taxon>
        <taxon>Dothideomycetes</taxon>
        <taxon>Dothideomycetidae</taxon>
        <taxon>Mycosphaerellales</taxon>
        <taxon>Dissoconiaceae</taxon>
        <taxon>Dissoconium</taxon>
    </lineage>
</organism>
<name>A0A6J3MAQ3_9PEZI</name>
<feature type="compositionally biased region" description="Low complexity" evidence="1">
    <location>
        <begin position="198"/>
        <end position="208"/>
    </location>
</feature>
<feature type="region of interest" description="Disordered" evidence="1">
    <location>
        <begin position="632"/>
        <end position="684"/>
    </location>
</feature>
<keyword evidence="2" id="KW-1185">Reference proteome</keyword>
<gene>
    <name evidence="3" type="ORF">K489DRAFT_379146</name>
</gene>
<accession>A0A6J3MAQ3</accession>
<sequence length="809" mass="89720">MSILHSRDNLKPNEACIALSELLQDFEQTKKAKILHEEESHTIGNQSDQVDSSDQLCGHDSEVKNPRSRANSANAWSIVRSPLRQVTFAHEVSDDATSEVDHDARRSKLGYRCSLSFRPITRSRRKSKRIAGSAGETSEDESEIGVSQRKLSLFRKNEHFSRSALSVSSLAATSEEGRLSTTPKNPPKSQLKGRSKSSPHMPSMVSPPGLRSLPLHESALASDFAFLADRQTIAVRNVRSISIASIRERRLAKAARIPPQLPPVEITPFNIDVVFPNILVGEETEDPRGSQPSDELEGTRSTMFYDLPGSWSNRNRRNSARKPPPFGLPLSPRLPQERRGSLSDIDQNSKTDSRYGEIFPSSFPKSSQSSLYGSVLSTANNSSVKGSTAEQDNGAFSAVSLQSSCSPHSNLTTHGPRRSHTSNEVHSKPICRTSDQHCAQSHLTTARSSELIGGQSYLDLNVIKSRDSRSSSLSSESGILHMRTHRRDPPPSVESRDRDSPVDAFRLKRLKRVVQKGRQGTPSFVPDWTFPTASHDDKNYKAVPDGSGSHDHCLNKPNAVPRFVSRGISLVSDTDEPAAKERVTSAIWFGQSKEHCHNGVLVTDQGLFVKSNRIQSNDEQLMFTVRAPSPPFQYENWQSSSTSSRTDDEDDTNAWPTASWRKGDDESLWANTDPSSFTTVSGEQRSMNDYMLQEMLDEIRAGDLSMMRKSGESLRSAPLLYGSTVPDVGDDEPPIAMDELDHYRRSLDRRVLVLLEQDRLQNSQDSHSRESLGSNSDSKSQFSIPGKYNHPSYLQLNGLVSQPVMTTET</sequence>
<feature type="compositionally biased region" description="Polar residues" evidence="1">
    <location>
        <begin position="761"/>
        <end position="783"/>
    </location>
</feature>
<dbReference type="AlphaFoldDB" id="A0A6J3MAQ3"/>
<feature type="compositionally biased region" description="Polar residues" evidence="1">
    <location>
        <begin position="42"/>
        <end position="55"/>
    </location>
</feature>
<feature type="region of interest" description="Disordered" evidence="1">
    <location>
        <begin position="761"/>
        <end position="786"/>
    </location>
</feature>
<feature type="compositionally biased region" description="Polar residues" evidence="1">
    <location>
        <begin position="669"/>
        <end position="684"/>
    </location>
</feature>
<dbReference type="Proteomes" id="UP000504637">
    <property type="component" value="Unplaced"/>
</dbReference>
<feature type="region of interest" description="Disordered" evidence="1">
    <location>
        <begin position="282"/>
        <end position="370"/>
    </location>
</feature>
<feature type="region of interest" description="Disordered" evidence="1">
    <location>
        <begin position="124"/>
        <end position="146"/>
    </location>
</feature>
<feature type="compositionally biased region" description="Polar residues" evidence="1">
    <location>
        <begin position="399"/>
        <end position="413"/>
    </location>
</feature>
<dbReference type="GeneID" id="54362381"/>
<evidence type="ECO:0000313" key="3">
    <source>
        <dbReference type="RefSeq" id="XP_033461745.1"/>
    </source>
</evidence>